<proteinExistence type="predicted"/>
<evidence type="ECO:0000313" key="1">
    <source>
        <dbReference type="EMBL" id="CAE0670899.1"/>
    </source>
</evidence>
<protein>
    <submittedName>
        <fullName evidence="1">Uncharacterized protein</fullName>
    </submittedName>
</protein>
<gene>
    <name evidence="1" type="ORF">LGLO00237_LOCUS22539</name>
</gene>
<dbReference type="AlphaFoldDB" id="A0A7S3Z4F9"/>
<name>A0A7S3Z4F9_9EUKA</name>
<dbReference type="EMBL" id="HBIV01031615">
    <property type="protein sequence ID" value="CAE0670899.1"/>
    <property type="molecule type" value="Transcribed_RNA"/>
</dbReference>
<reference evidence="1" key="1">
    <citation type="submission" date="2021-01" db="EMBL/GenBank/DDBJ databases">
        <authorList>
            <person name="Corre E."/>
            <person name="Pelletier E."/>
            <person name="Niang G."/>
            <person name="Scheremetjew M."/>
            <person name="Finn R."/>
            <person name="Kale V."/>
            <person name="Holt S."/>
            <person name="Cochrane G."/>
            <person name="Meng A."/>
            <person name="Brown T."/>
            <person name="Cohen L."/>
        </authorList>
    </citation>
    <scope>NUCLEOTIDE SEQUENCE</scope>
    <source>
        <strain evidence="1">CCCM811</strain>
    </source>
</reference>
<accession>A0A7S3Z4F9</accession>
<sequence>MEQFLRWAFIELGENSKANFGIPEMEVIPIYLEPKWVEKYGEDPSMKVVNGFRTQFNEVTVELLVDDEVIVGYDYVAMAEDGFPEKRGNAFEILGKYLILRKVGDTQATDKTRAAVKTFGKLLQQAFDKYYAFGSIYSEDL</sequence>
<organism evidence="1">
    <name type="scientific">Lotharella globosa</name>
    <dbReference type="NCBI Taxonomy" id="91324"/>
    <lineage>
        <taxon>Eukaryota</taxon>
        <taxon>Sar</taxon>
        <taxon>Rhizaria</taxon>
        <taxon>Cercozoa</taxon>
        <taxon>Chlorarachniophyceae</taxon>
        <taxon>Lotharella</taxon>
    </lineage>
</organism>